<sequence>MVIWNNEYLNGLAMGWYFICINIAIQPFTSQLVVDVWLECEVELKKILKSGEYTFLMPLRVFVDSTTCFDIWLDADGDIQASEIYCERHL</sequence>
<dbReference type="RefSeq" id="WP_084292146.1">
    <property type="nucleotide sequence ID" value="NZ_FWYB01000021.1"/>
</dbReference>
<gene>
    <name evidence="1" type="ORF">SAMN04488101_12118</name>
</gene>
<dbReference type="AlphaFoldDB" id="A0A1W2F4S3"/>
<reference evidence="1 2" key="1">
    <citation type="submission" date="2017-04" db="EMBL/GenBank/DDBJ databases">
        <authorList>
            <person name="Afonso C.L."/>
            <person name="Miller P.J."/>
            <person name="Scott M.A."/>
            <person name="Spackman E."/>
            <person name="Goraichik I."/>
            <person name="Dimitrov K.M."/>
            <person name="Suarez D.L."/>
            <person name="Swayne D.E."/>
        </authorList>
    </citation>
    <scope>NUCLEOTIDE SEQUENCE [LARGE SCALE GENOMIC DNA]</scope>
    <source>
        <strain evidence="1 2">DSM 19625</strain>
    </source>
</reference>
<keyword evidence="2" id="KW-1185">Reference proteome</keyword>
<dbReference type="Proteomes" id="UP000192678">
    <property type="component" value="Unassembled WGS sequence"/>
</dbReference>
<organism evidence="1 2">
    <name type="scientific">Pedobacter nyackensis</name>
    <dbReference type="NCBI Taxonomy" id="475255"/>
    <lineage>
        <taxon>Bacteria</taxon>
        <taxon>Pseudomonadati</taxon>
        <taxon>Bacteroidota</taxon>
        <taxon>Sphingobacteriia</taxon>
        <taxon>Sphingobacteriales</taxon>
        <taxon>Sphingobacteriaceae</taxon>
        <taxon>Pedobacter</taxon>
    </lineage>
</organism>
<proteinExistence type="predicted"/>
<dbReference type="EMBL" id="FWYB01000021">
    <property type="protein sequence ID" value="SMD16919.1"/>
    <property type="molecule type" value="Genomic_DNA"/>
</dbReference>
<accession>A0A1W2F4S3</accession>
<evidence type="ECO:0000313" key="1">
    <source>
        <dbReference type="EMBL" id="SMD16919.1"/>
    </source>
</evidence>
<name>A0A1W2F4S3_9SPHI</name>
<evidence type="ECO:0000313" key="2">
    <source>
        <dbReference type="Proteomes" id="UP000192678"/>
    </source>
</evidence>
<protein>
    <submittedName>
        <fullName evidence="1">Uncharacterized protein</fullName>
    </submittedName>
</protein>